<proteinExistence type="predicted"/>
<dbReference type="EMBL" id="GBRH01262471">
    <property type="protein sequence ID" value="JAD35424.1"/>
    <property type="molecule type" value="Transcribed_RNA"/>
</dbReference>
<accession>A0A0A8Z7N7</accession>
<reference evidence="1" key="2">
    <citation type="journal article" date="2015" name="Data Brief">
        <title>Shoot transcriptome of the giant reed, Arundo donax.</title>
        <authorList>
            <person name="Barrero R.A."/>
            <person name="Guerrero F.D."/>
            <person name="Moolhuijzen P."/>
            <person name="Goolsby J.A."/>
            <person name="Tidwell J."/>
            <person name="Bellgard S.E."/>
            <person name="Bellgard M.I."/>
        </authorList>
    </citation>
    <scope>NUCLEOTIDE SEQUENCE</scope>
    <source>
        <tissue evidence="1">Shoot tissue taken approximately 20 cm above the soil surface</tissue>
    </source>
</reference>
<evidence type="ECO:0000313" key="1">
    <source>
        <dbReference type="EMBL" id="JAD35424.1"/>
    </source>
</evidence>
<sequence>MDDTMIIVSWWLSWLLF</sequence>
<protein>
    <submittedName>
        <fullName evidence="1">Uncharacterized protein</fullName>
    </submittedName>
</protein>
<name>A0A0A8Z7N7_ARUDO</name>
<organism evidence="1">
    <name type="scientific">Arundo donax</name>
    <name type="common">Giant reed</name>
    <name type="synonym">Donax arundinaceus</name>
    <dbReference type="NCBI Taxonomy" id="35708"/>
    <lineage>
        <taxon>Eukaryota</taxon>
        <taxon>Viridiplantae</taxon>
        <taxon>Streptophyta</taxon>
        <taxon>Embryophyta</taxon>
        <taxon>Tracheophyta</taxon>
        <taxon>Spermatophyta</taxon>
        <taxon>Magnoliopsida</taxon>
        <taxon>Liliopsida</taxon>
        <taxon>Poales</taxon>
        <taxon>Poaceae</taxon>
        <taxon>PACMAD clade</taxon>
        <taxon>Arundinoideae</taxon>
        <taxon>Arundineae</taxon>
        <taxon>Arundo</taxon>
    </lineage>
</organism>
<reference evidence="1" key="1">
    <citation type="submission" date="2014-09" db="EMBL/GenBank/DDBJ databases">
        <authorList>
            <person name="Magalhaes I.L.F."/>
            <person name="Oliveira U."/>
            <person name="Santos F.R."/>
            <person name="Vidigal T.H.D.A."/>
            <person name="Brescovit A.D."/>
            <person name="Santos A.J."/>
        </authorList>
    </citation>
    <scope>NUCLEOTIDE SEQUENCE</scope>
    <source>
        <tissue evidence="1">Shoot tissue taken approximately 20 cm above the soil surface</tissue>
    </source>
</reference>
<dbReference type="AlphaFoldDB" id="A0A0A8Z7N7"/>